<evidence type="ECO:0000256" key="1">
    <source>
        <dbReference type="ARBA" id="ARBA00004236"/>
    </source>
</evidence>
<evidence type="ECO:0000256" key="2">
    <source>
        <dbReference type="ARBA" id="ARBA00022475"/>
    </source>
</evidence>
<evidence type="ECO:0000256" key="7">
    <source>
        <dbReference type="ARBA" id="ARBA00023136"/>
    </source>
</evidence>
<feature type="transmembrane region" description="Helical" evidence="8">
    <location>
        <begin position="129"/>
        <end position="153"/>
    </location>
</feature>
<feature type="transmembrane region" description="Helical" evidence="8">
    <location>
        <begin position="6"/>
        <end position="26"/>
    </location>
</feature>
<feature type="transmembrane region" description="Helical" evidence="8">
    <location>
        <begin position="33"/>
        <end position="55"/>
    </location>
</feature>
<proteinExistence type="predicted"/>
<evidence type="ECO:0000259" key="9">
    <source>
        <dbReference type="Pfam" id="PF18967"/>
    </source>
</evidence>
<evidence type="ECO:0000256" key="6">
    <source>
        <dbReference type="ARBA" id="ARBA00023118"/>
    </source>
</evidence>
<dbReference type="RefSeq" id="WP_256537901.1">
    <property type="nucleotide sequence ID" value="NZ_JANHOH010000001.1"/>
</dbReference>
<keyword evidence="2" id="KW-1003">Cell membrane</keyword>
<evidence type="ECO:0000256" key="5">
    <source>
        <dbReference type="ARBA" id="ARBA00022989"/>
    </source>
</evidence>
<keyword evidence="3 8" id="KW-0812">Transmembrane</keyword>
<comment type="subcellular location">
    <subcellularLocation>
        <location evidence="1">Cell membrane</location>
    </subcellularLocation>
</comment>
<keyword evidence="6" id="KW-0051">Antiviral defense</keyword>
<organism evidence="10 11">
    <name type="scientific">Mucilaginibacter aquariorum</name>
    <dbReference type="NCBI Taxonomy" id="2967225"/>
    <lineage>
        <taxon>Bacteria</taxon>
        <taxon>Pseudomonadati</taxon>
        <taxon>Bacteroidota</taxon>
        <taxon>Sphingobacteriia</taxon>
        <taxon>Sphingobacteriales</taxon>
        <taxon>Sphingobacteriaceae</taxon>
        <taxon>Mucilaginibacter</taxon>
    </lineage>
</organism>
<keyword evidence="7 8" id="KW-0472">Membrane</keyword>
<gene>
    <name evidence="10" type="ORF">NPE20_07050</name>
</gene>
<dbReference type="Proteomes" id="UP001204376">
    <property type="component" value="Unassembled WGS sequence"/>
</dbReference>
<evidence type="ECO:0000256" key="8">
    <source>
        <dbReference type="SAM" id="Phobius"/>
    </source>
</evidence>
<evidence type="ECO:0000256" key="3">
    <source>
        <dbReference type="ARBA" id="ARBA00022692"/>
    </source>
</evidence>
<accession>A0ABT1SZD1</accession>
<keyword evidence="4" id="KW-0547">Nucleotide-binding</keyword>
<feature type="domain" description="Pycsar effector protein" evidence="9">
    <location>
        <begin position="2"/>
        <end position="145"/>
    </location>
</feature>
<dbReference type="EMBL" id="JANHOH010000001">
    <property type="protein sequence ID" value="MCQ6957706.1"/>
    <property type="molecule type" value="Genomic_DNA"/>
</dbReference>
<evidence type="ECO:0000313" key="10">
    <source>
        <dbReference type="EMBL" id="MCQ6957706.1"/>
    </source>
</evidence>
<dbReference type="InterPro" id="IPR043760">
    <property type="entry name" value="PycTM_dom"/>
</dbReference>
<keyword evidence="11" id="KW-1185">Reference proteome</keyword>
<protein>
    <submittedName>
        <fullName evidence="10">DUF5706 domain-containing protein</fullName>
    </submittedName>
</protein>
<comment type="caution">
    <text evidence="10">The sequence shown here is derived from an EMBL/GenBank/DDBJ whole genome shotgun (WGS) entry which is preliminary data.</text>
</comment>
<reference evidence="10 11" key="1">
    <citation type="submission" date="2022-07" db="EMBL/GenBank/DDBJ databases">
        <title>Mucilaginibacter sp. JC4.</title>
        <authorList>
            <person name="Le V."/>
            <person name="Ko S.-R."/>
            <person name="Ahn C.-Y."/>
            <person name="Oh H.-M."/>
        </authorList>
    </citation>
    <scope>NUCLEOTIDE SEQUENCE [LARGE SCALE GENOMIC DNA]</scope>
    <source>
        <strain evidence="10 11">JC4</strain>
    </source>
</reference>
<dbReference type="Pfam" id="PF18967">
    <property type="entry name" value="PycTM"/>
    <property type="match status" value="1"/>
</dbReference>
<keyword evidence="5 8" id="KW-1133">Transmembrane helix</keyword>
<sequence>MADNKAHLLITVNAIILSAVISLILRKLGEQPFLLWPTFLLIVVSLVTIIFAILATRPHLFSGRFTTEQLESKETNLLFYGNFFKIDRDTYRAAMMRLIEDREMFYTVLIYDVYGQGIALAKKYGLLRIAFIFFIYGLVASVLAYAGVTLLHLKSLALNSIPQVSVP</sequence>
<evidence type="ECO:0000313" key="11">
    <source>
        <dbReference type="Proteomes" id="UP001204376"/>
    </source>
</evidence>
<evidence type="ECO:0000256" key="4">
    <source>
        <dbReference type="ARBA" id="ARBA00022741"/>
    </source>
</evidence>
<name>A0ABT1SZD1_9SPHI</name>